<keyword evidence="4" id="KW-1185">Reference proteome</keyword>
<dbReference type="OrthoDB" id="4177994at2759"/>
<reference evidence="3 4" key="1">
    <citation type="journal article" date="2018" name="Sci. Rep.">
        <title>Comparative genomics provides insights into the lifestyle and reveals functional heterogeneity of dark septate endophytic fungi.</title>
        <authorList>
            <person name="Knapp D.G."/>
            <person name="Nemeth J.B."/>
            <person name="Barry K."/>
            <person name="Hainaut M."/>
            <person name="Henrissat B."/>
            <person name="Johnson J."/>
            <person name="Kuo A."/>
            <person name="Lim J.H.P."/>
            <person name="Lipzen A."/>
            <person name="Nolan M."/>
            <person name="Ohm R.A."/>
            <person name="Tamas L."/>
            <person name="Grigoriev I.V."/>
            <person name="Spatafora J.W."/>
            <person name="Nagy L.G."/>
            <person name="Kovacs G.M."/>
        </authorList>
    </citation>
    <scope>NUCLEOTIDE SEQUENCE [LARGE SCALE GENOMIC DNA]</scope>
    <source>
        <strain evidence="3 4">DSE2036</strain>
    </source>
</reference>
<evidence type="ECO:0000313" key="4">
    <source>
        <dbReference type="Proteomes" id="UP000244855"/>
    </source>
</evidence>
<evidence type="ECO:0000256" key="1">
    <source>
        <dbReference type="SAM" id="SignalP"/>
    </source>
</evidence>
<protein>
    <recommendedName>
        <fullName evidence="2">Killer toxin Kp4 domain-containing protein</fullName>
    </recommendedName>
</protein>
<keyword evidence="1" id="KW-0732">Signal</keyword>
<organism evidence="3 4">
    <name type="scientific">Periconia macrospinosa</name>
    <dbReference type="NCBI Taxonomy" id="97972"/>
    <lineage>
        <taxon>Eukaryota</taxon>
        <taxon>Fungi</taxon>
        <taxon>Dikarya</taxon>
        <taxon>Ascomycota</taxon>
        <taxon>Pezizomycotina</taxon>
        <taxon>Dothideomycetes</taxon>
        <taxon>Pleosporomycetidae</taxon>
        <taxon>Pleosporales</taxon>
        <taxon>Massarineae</taxon>
        <taxon>Periconiaceae</taxon>
        <taxon>Periconia</taxon>
    </lineage>
</organism>
<evidence type="ECO:0000259" key="2">
    <source>
        <dbReference type="Pfam" id="PF09044"/>
    </source>
</evidence>
<dbReference type="Proteomes" id="UP000244855">
    <property type="component" value="Unassembled WGS sequence"/>
</dbReference>
<dbReference type="SUPFAM" id="SSF55221">
    <property type="entry name" value="Yeast killer toxins"/>
    <property type="match status" value="1"/>
</dbReference>
<dbReference type="InterPro" id="IPR015131">
    <property type="entry name" value="Killer_tox_Kp4"/>
</dbReference>
<evidence type="ECO:0000313" key="3">
    <source>
        <dbReference type="EMBL" id="PVH98364.1"/>
    </source>
</evidence>
<feature type="domain" description="Killer toxin Kp4" evidence="2">
    <location>
        <begin position="32"/>
        <end position="130"/>
    </location>
</feature>
<feature type="chain" id="PRO_5015849000" description="Killer toxin Kp4 domain-containing protein" evidence="1">
    <location>
        <begin position="19"/>
        <end position="222"/>
    </location>
</feature>
<name>A0A2V1DMK1_9PLEO</name>
<sequence>MFVTKLLALVWVSGFTTAVSTSFNTNSSIILNTTDASDRKDINCKGSVFCSPFWFPPFKMNDIELALKEVSDEREFHEGEQINTHGQTLSGALAKKKIQKLIDHHCRFCGRVALEEGGSFIDGMLKIDYVSRACYIGGNRSLGPCLTLEDVQGKRNHTVTVTTTLVWTSQTGDALTPTENRYQIPLETSSDILGIPFNFHSSYMRHDLDADVTADLAEDFYV</sequence>
<dbReference type="Gene3D" id="3.30.430.10">
    <property type="entry name" value="Killer Toxin P4, subunit A"/>
    <property type="match status" value="1"/>
</dbReference>
<gene>
    <name evidence="3" type="ORF">DM02DRAFT_682402</name>
</gene>
<dbReference type="EMBL" id="KZ805415">
    <property type="protein sequence ID" value="PVH98364.1"/>
    <property type="molecule type" value="Genomic_DNA"/>
</dbReference>
<dbReference type="GO" id="GO:0005576">
    <property type="term" value="C:extracellular region"/>
    <property type="evidence" value="ECO:0007669"/>
    <property type="project" value="InterPro"/>
</dbReference>
<dbReference type="Pfam" id="PF09044">
    <property type="entry name" value="Kp4"/>
    <property type="match status" value="1"/>
</dbReference>
<dbReference type="InterPro" id="IPR011329">
    <property type="entry name" value="Killer_tox_Kp4/SMK"/>
</dbReference>
<accession>A0A2V1DMK1</accession>
<feature type="signal peptide" evidence="1">
    <location>
        <begin position="1"/>
        <end position="18"/>
    </location>
</feature>
<proteinExistence type="predicted"/>
<dbReference type="AlphaFoldDB" id="A0A2V1DMK1"/>